<evidence type="ECO:0000256" key="11">
    <source>
        <dbReference type="ARBA" id="ARBA00023157"/>
    </source>
</evidence>
<feature type="region of interest" description="Disordered" evidence="17">
    <location>
        <begin position="509"/>
        <end position="563"/>
    </location>
</feature>
<feature type="region of interest" description="Disordered" evidence="17">
    <location>
        <begin position="342"/>
        <end position="404"/>
    </location>
</feature>
<evidence type="ECO:0000256" key="13">
    <source>
        <dbReference type="ARBA" id="ARBA00023207"/>
    </source>
</evidence>
<sequence>MELRARGWWLLCAAAALAACARGDPASKSRSCSEVRQIYGAKGFSLSDVPQAEISGEHLRICPQGYTCCTSHMEENLANRSRAELETALLDSGRALQATLTTQLQNFDDHFQHLLNESERALQDTFPGAFGELYTQSARAFRDLYSELRLYYRGANLHLEETLAEFWARLLERLFRQLHPQLLLPDDYLDCLGKQAEALRPFGEAPRELRLRATRAFVAARAFVQGLGVASDVVRKVAQVPLGPECSRAVMKLVYCAHCLGVPGARPCPDYCRNVLKGCLANQADLDAEWRNLLDSMVLITDKFWGPSGAESVIGSVHLWLAEAINALQDNRDTLTAKVIQGCGNPKVNPQSSGPEQKQRRGKLVLQERPPTGSLEKLVSGPQPAGPWVDRGGEGRPSRAPRGLTPALQVSEAKAQLRDAQDFWISLPGMLCSEKMAMSTASDDRCWNGMAKGRYLPEVMGDGLANQINNPEVEVDITKPDMTVRQQIMQLKVMTNRLRSAYNGNDVDFQDASDDSSGSGSGDSCPDDLCGRRVSKKSSSPRTTLTHALPGLSEREGQKTSASGCPRPCVSLMLLLSLVLSAARPTWR</sequence>
<dbReference type="Pfam" id="PF01153">
    <property type="entry name" value="Glypican"/>
    <property type="match status" value="2"/>
</dbReference>
<evidence type="ECO:0000256" key="18">
    <source>
        <dbReference type="SAM" id="SignalP"/>
    </source>
</evidence>
<comment type="subcellular location">
    <subcellularLocation>
        <location evidence="2">Cell membrane</location>
        <topology evidence="2">Lipid-anchor</topology>
        <topology evidence="2">GPI-anchor</topology>
        <orientation evidence="2">Extracellular side</orientation>
    </subcellularLocation>
    <subcellularLocation>
        <location evidence="1">Secreted</location>
        <location evidence="1">Extracellular space</location>
    </subcellularLocation>
</comment>
<evidence type="ECO:0000256" key="12">
    <source>
        <dbReference type="ARBA" id="ARBA00023180"/>
    </source>
</evidence>
<evidence type="ECO:0000256" key="5">
    <source>
        <dbReference type="ARBA" id="ARBA00022475"/>
    </source>
</evidence>
<accession>A0ABI7X790</accession>
<feature type="compositionally biased region" description="Low complexity" evidence="17">
    <location>
        <begin position="515"/>
        <end position="524"/>
    </location>
</feature>
<evidence type="ECO:0000256" key="1">
    <source>
        <dbReference type="ARBA" id="ARBA00004239"/>
    </source>
</evidence>
<evidence type="ECO:0000256" key="8">
    <source>
        <dbReference type="ARBA" id="ARBA00022729"/>
    </source>
</evidence>
<dbReference type="InterPro" id="IPR001863">
    <property type="entry name" value="Glypican"/>
</dbReference>
<protein>
    <recommendedName>
        <fullName evidence="4">Glypican-1</fullName>
    </recommendedName>
</protein>
<keyword evidence="11" id="KW-1015">Disulfide bond</keyword>
<comment type="similarity">
    <text evidence="3 15">Belongs to the glypican family.</text>
</comment>
<reference evidence="19" key="3">
    <citation type="submission" date="2025-09" db="UniProtKB">
        <authorList>
            <consortium name="Ensembl"/>
        </authorList>
    </citation>
    <scope>IDENTIFICATION</scope>
    <source>
        <strain evidence="19">breed Abyssinian</strain>
    </source>
</reference>
<keyword evidence="14 16" id="KW-0449">Lipoprotein</keyword>
<keyword evidence="12" id="KW-0325">Glycoprotein</keyword>
<reference evidence="19 20" key="1">
    <citation type="submission" date="2021-02" db="EMBL/GenBank/DDBJ databases">
        <title>Safari Cat Assemblies.</title>
        <authorList>
            <person name="Bredemeyer K.R."/>
            <person name="Murphy W.J."/>
        </authorList>
    </citation>
    <scope>NUCLEOTIDE SEQUENCE [LARGE SCALE GENOMIC DNA]</scope>
</reference>
<evidence type="ECO:0000256" key="2">
    <source>
        <dbReference type="ARBA" id="ARBA00004471"/>
    </source>
</evidence>
<dbReference type="Ensembl" id="ENSFCTT00005027599.1">
    <property type="protein sequence ID" value="ENSFCTP00005017941.1"/>
    <property type="gene ID" value="ENSFCTG00005009870.1"/>
</dbReference>
<keyword evidence="10 16" id="KW-0472">Membrane</keyword>
<dbReference type="PANTHER" id="PTHR10822:SF8">
    <property type="entry name" value="GLYPICAN-1"/>
    <property type="match status" value="1"/>
</dbReference>
<evidence type="ECO:0000256" key="9">
    <source>
        <dbReference type="ARBA" id="ARBA00022974"/>
    </source>
</evidence>
<gene>
    <name evidence="19" type="primary">GPC1</name>
</gene>
<keyword evidence="6" id="KW-0964">Secreted</keyword>
<name>A0ABI7X790_FELCA</name>
<evidence type="ECO:0000256" key="10">
    <source>
        <dbReference type="ARBA" id="ARBA00023136"/>
    </source>
</evidence>
<evidence type="ECO:0000256" key="3">
    <source>
        <dbReference type="ARBA" id="ARBA00010260"/>
    </source>
</evidence>
<keyword evidence="8 18" id="KW-0732">Signal</keyword>
<evidence type="ECO:0000313" key="19">
    <source>
        <dbReference type="Ensembl" id="ENSFCTP00005017941.1"/>
    </source>
</evidence>
<feature type="signal peptide" evidence="18">
    <location>
        <begin position="1"/>
        <end position="23"/>
    </location>
</feature>
<evidence type="ECO:0000256" key="4">
    <source>
        <dbReference type="ARBA" id="ARBA00014714"/>
    </source>
</evidence>
<evidence type="ECO:0000256" key="7">
    <source>
        <dbReference type="ARBA" id="ARBA00022622"/>
    </source>
</evidence>
<evidence type="ECO:0000256" key="17">
    <source>
        <dbReference type="SAM" id="MobiDB-lite"/>
    </source>
</evidence>
<keyword evidence="7 16" id="KW-0336">GPI-anchor</keyword>
<keyword evidence="9 16" id="KW-0654">Proteoglycan</keyword>
<dbReference type="GeneTree" id="ENSGT01050000244897"/>
<reference evidence="19" key="2">
    <citation type="submission" date="2025-08" db="UniProtKB">
        <authorList>
            <consortium name="Ensembl"/>
        </authorList>
    </citation>
    <scope>IDENTIFICATION</scope>
    <source>
        <strain evidence="19">breed Abyssinian</strain>
    </source>
</reference>
<feature type="chain" id="PRO_5045507808" description="Glypican-1" evidence="18">
    <location>
        <begin position="24"/>
        <end position="588"/>
    </location>
</feature>
<proteinExistence type="inferred from homology"/>
<evidence type="ECO:0000256" key="14">
    <source>
        <dbReference type="ARBA" id="ARBA00023288"/>
    </source>
</evidence>
<keyword evidence="20" id="KW-1185">Reference proteome</keyword>
<keyword evidence="5" id="KW-1003">Cell membrane</keyword>
<evidence type="ECO:0000256" key="6">
    <source>
        <dbReference type="ARBA" id="ARBA00022525"/>
    </source>
</evidence>
<organism evidence="19 20">
    <name type="scientific">Felis catus</name>
    <name type="common">Cat</name>
    <name type="synonym">Felis silvestris catus</name>
    <dbReference type="NCBI Taxonomy" id="9685"/>
    <lineage>
        <taxon>Eukaryota</taxon>
        <taxon>Metazoa</taxon>
        <taxon>Chordata</taxon>
        <taxon>Craniata</taxon>
        <taxon>Vertebrata</taxon>
        <taxon>Euteleostomi</taxon>
        <taxon>Mammalia</taxon>
        <taxon>Eutheria</taxon>
        <taxon>Laurasiatheria</taxon>
        <taxon>Carnivora</taxon>
        <taxon>Feliformia</taxon>
        <taxon>Felidae</taxon>
        <taxon>Felinae</taxon>
        <taxon>Felis</taxon>
    </lineage>
</organism>
<evidence type="ECO:0000256" key="16">
    <source>
        <dbReference type="RuleBase" id="RU003519"/>
    </source>
</evidence>
<comment type="function">
    <text evidence="16">Cell surface proteoglycan.</text>
</comment>
<dbReference type="InterPro" id="IPR019803">
    <property type="entry name" value="Glypican_CS"/>
</dbReference>
<dbReference type="PANTHER" id="PTHR10822">
    <property type="entry name" value="GLYPICAN"/>
    <property type="match status" value="1"/>
</dbReference>
<feature type="compositionally biased region" description="Polar residues" evidence="17">
    <location>
        <begin position="537"/>
        <end position="546"/>
    </location>
</feature>
<evidence type="ECO:0000313" key="20">
    <source>
        <dbReference type="Proteomes" id="UP000823872"/>
    </source>
</evidence>
<evidence type="ECO:0000256" key="15">
    <source>
        <dbReference type="RuleBase" id="RU003518"/>
    </source>
</evidence>
<dbReference type="PROSITE" id="PS51257">
    <property type="entry name" value="PROKAR_LIPOPROTEIN"/>
    <property type="match status" value="1"/>
</dbReference>
<keyword evidence="13 16" id="KW-0357">Heparan sulfate</keyword>
<dbReference type="PROSITE" id="PS01207">
    <property type="entry name" value="GLYPICAN"/>
    <property type="match status" value="1"/>
</dbReference>
<dbReference type="Proteomes" id="UP000823872">
    <property type="component" value="Chromosome C1"/>
</dbReference>